<evidence type="ECO:0000256" key="1">
    <source>
        <dbReference type="SAM" id="Coils"/>
    </source>
</evidence>
<dbReference type="PROSITE" id="PS50090">
    <property type="entry name" value="MYB_LIKE"/>
    <property type="match status" value="2"/>
</dbReference>
<evidence type="ECO:0008006" key="7">
    <source>
        <dbReference type="Google" id="ProtNLM"/>
    </source>
</evidence>
<dbReference type="InterPro" id="IPR001005">
    <property type="entry name" value="SANT/Myb"/>
</dbReference>
<name>A0ABR2JSP6_9EUKA</name>
<organism evidence="5 6">
    <name type="scientific">Tritrichomonas musculus</name>
    <dbReference type="NCBI Taxonomy" id="1915356"/>
    <lineage>
        <taxon>Eukaryota</taxon>
        <taxon>Metamonada</taxon>
        <taxon>Parabasalia</taxon>
        <taxon>Tritrichomonadida</taxon>
        <taxon>Tritrichomonadidae</taxon>
        <taxon>Tritrichomonas</taxon>
    </lineage>
</organism>
<feature type="coiled-coil region" evidence="1">
    <location>
        <begin position="130"/>
        <end position="157"/>
    </location>
</feature>
<comment type="caution">
    <text evidence="5">The sequence shown here is derived from an EMBL/GenBank/DDBJ whole genome shotgun (WGS) entry which is preliminary data.</text>
</comment>
<feature type="domain" description="Myb-like" evidence="3">
    <location>
        <begin position="29"/>
        <end position="80"/>
    </location>
</feature>
<evidence type="ECO:0000256" key="2">
    <source>
        <dbReference type="SAM" id="MobiDB-lite"/>
    </source>
</evidence>
<sequence length="247" mass="28221">MVPPPFRLPVLYFPNPATAPPQSSIVMQSKKASRQKFSPEEDQKLKELVLELGESNWNEVSNRLGTRSARQCRERFKNYLSPSIKNDPWSEEDDLKLRSKFLEFGPKWSQIARFFPSRSEVNIKNHWARLVNKNSREHDLEAEKRQLIQQIDMVIENTKRMNLGNQYPQAPNSGGSHLPLLPSPSIIMGTAAKSEPKPGTDILGQFNTLSDSLPIAPFDNELGSLEWENSDDQNSFISFFEFTPFSL</sequence>
<proteinExistence type="predicted"/>
<dbReference type="EMBL" id="JAPFFF010000009">
    <property type="protein sequence ID" value="KAK8881925.1"/>
    <property type="molecule type" value="Genomic_DNA"/>
</dbReference>
<dbReference type="CDD" id="cd00167">
    <property type="entry name" value="SANT"/>
    <property type="match status" value="2"/>
</dbReference>
<dbReference type="Gene3D" id="1.10.10.60">
    <property type="entry name" value="Homeodomain-like"/>
    <property type="match status" value="2"/>
</dbReference>
<dbReference type="PANTHER" id="PTHR45614">
    <property type="entry name" value="MYB PROTEIN-RELATED"/>
    <property type="match status" value="1"/>
</dbReference>
<accession>A0ABR2JSP6</accession>
<keyword evidence="6" id="KW-1185">Reference proteome</keyword>
<feature type="domain" description="HTH myb-type" evidence="4">
    <location>
        <begin position="29"/>
        <end position="84"/>
    </location>
</feature>
<keyword evidence="1" id="KW-0175">Coiled coil</keyword>
<dbReference type="InterPro" id="IPR050560">
    <property type="entry name" value="MYB_TF"/>
</dbReference>
<dbReference type="SUPFAM" id="SSF46689">
    <property type="entry name" value="Homeodomain-like"/>
    <property type="match status" value="1"/>
</dbReference>
<dbReference type="PROSITE" id="PS51294">
    <property type="entry name" value="HTH_MYB"/>
    <property type="match status" value="2"/>
</dbReference>
<evidence type="ECO:0000313" key="5">
    <source>
        <dbReference type="EMBL" id="KAK8881925.1"/>
    </source>
</evidence>
<dbReference type="PANTHER" id="PTHR45614:SF253">
    <property type="entry name" value="CHROMOSOME UNDETERMINED SCAFFOLD_38, WHOLE GENOME SHOTGUN SEQUENCE"/>
    <property type="match status" value="1"/>
</dbReference>
<reference evidence="5 6" key="1">
    <citation type="submission" date="2024-04" db="EMBL/GenBank/DDBJ databases">
        <title>Tritrichomonas musculus Genome.</title>
        <authorList>
            <person name="Alves-Ferreira E."/>
            <person name="Grigg M."/>
            <person name="Lorenzi H."/>
            <person name="Galac M."/>
        </authorList>
    </citation>
    <scope>NUCLEOTIDE SEQUENCE [LARGE SCALE GENOMIC DNA]</scope>
    <source>
        <strain evidence="5 6">EAF2021</strain>
    </source>
</reference>
<dbReference type="Proteomes" id="UP001470230">
    <property type="component" value="Unassembled WGS sequence"/>
</dbReference>
<feature type="domain" description="HTH myb-type" evidence="4">
    <location>
        <begin position="88"/>
        <end position="135"/>
    </location>
</feature>
<protein>
    <recommendedName>
        <fullName evidence="7">Myb-like DNA-binding domain containing protein</fullName>
    </recommendedName>
</protein>
<dbReference type="InterPro" id="IPR009057">
    <property type="entry name" value="Homeodomain-like_sf"/>
</dbReference>
<dbReference type="Pfam" id="PF13921">
    <property type="entry name" value="Myb_DNA-bind_6"/>
    <property type="match status" value="1"/>
</dbReference>
<feature type="region of interest" description="Disordered" evidence="2">
    <location>
        <begin position="17"/>
        <end position="40"/>
    </location>
</feature>
<dbReference type="InterPro" id="IPR017930">
    <property type="entry name" value="Myb_dom"/>
</dbReference>
<evidence type="ECO:0000259" key="4">
    <source>
        <dbReference type="PROSITE" id="PS51294"/>
    </source>
</evidence>
<evidence type="ECO:0000313" key="6">
    <source>
        <dbReference type="Proteomes" id="UP001470230"/>
    </source>
</evidence>
<gene>
    <name evidence="5" type="ORF">M9Y10_044563</name>
</gene>
<feature type="domain" description="Myb-like" evidence="3">
    <location>
        <begin position="81"/>
        <end position="131"/>
    </location>
</feature>
<evidence type="ECO:0000259" key="3">
    <source>
        <dbReference type="PROSITE" id="PS50090"/>
    </source>
</evidence>
<dbReference type="SMART" id="SM00717">
    <property type="entry name" value="SANT"/>
    <property type="match status" value="2"/>
</dbReference>